<dbReference type="VEuPathDB" id="GiardiaDB:GL50803_15386"/>
<keyword evidence="2" id="KW-1185">Reference proteome</keyword>
<dbReference type="PANTHER" id="PTHR12521">
    <property type="entry name" value="PROTEIN C6ORF130"/>
    <property type="match status" value="1"/>
</dbReference>
<dbReference type="KEGG" id="gla:GL50803_0015386"/>
<dbReference type="Gene3D" id="3.40.220.10">
    <property type="entry name" value="Leucine Aminopeptidase, subunit E, domain 1"/>
    <property type="match status" value="1"/>
</dbReference>
<dbReference type="GO" id="GO:0005654">
    <property type="term" value="C:nucleoplasm"/>
    <property type="evidence" value="ECO:0000318"/>
    <property type="project" value="GO_Central"/>
</dbReference>
<dbReference type="OMA" id="HGCNCFC"/>
<proteinExistence type="predicted"/>
<dbReference type="GeneID" id="5698995"/>
<dbReference type="HOGENOM" id="CLU_054419_3_1_1"/>
<dbReference type="InterPro" id="IPR043472">
    <property type="entry name" value="Macro_dom-like"/>
</dbReference>
<dbReference type="EMBL" id="AACB03000002">
    <property type="protein sequence ID" value="KAE8304015.1"/>
    <property type="molecule type" value="Genomic_DNA"/>
</dbReference>
<dbReference type="Proteomes" id="UP000001548">
    <property type="component" value="Unassembled WGS sequence"/>
</dbReference>
<comment type="caution">
    <text evidence="1">The sequence shown here is derived from an EMBL/GenBank/DDBJ whole genome shotgun (WGS) entry which is preliminary data.</text>
</comment>
<dbReference type="PROSITE" id="PS51154">
    <property type="entry name" value="MACRO"/>
    <property type="match status" value="1"/>
</dbReference>
<dbReference type="PANTHER" id="PTHR12521:SF0">
    <property type="entry name" value="ADP-RIBOSE GLYCOHYDROLASE OARD1"/>
    <property type="match status" value="1"/>
</dbReference>
<gene>
    <name evidence="1" type="ORF">GL50803_0015386</name>
</gene>
<dbReference type="InterPro" id="IPR050892">
    <property type="entry name" value="ADP-ribose_metab_enzymes"/>
</dbReference>
<dbReference type="SUPFAM" id="SSF52949">
    <property type="entry name" value="Macro domain-like"/>
    <property type="match status" value="1"/>
</dbReference>
<protein>
    <submittedName>
        <fullName evidence="1">Phosphatase similar to the C-terminal domain of histone macroH2A1</fullName>
    </submittedName>
</protein>
<dbReference type="AlphaFoldDB" id="A8BMJ3"/>
<sequence length="169" mass="18166">MGTFDTCYGDLLDYAAKGCFDVIVHGCNCFCTMGGGIAASISSRFPAALKADSETAEGDRSKLGSYTSATVAIGSTTKTNRMALTVVNAYTQYMYRPTRETPIPCDYDAIDKVMARINQDFAGKSIGLPQLGAGLAGGDWKTIEEIIRKRLHSCHITIVLFKASQTPSE</sequence>
<dbReference type="InterPro" id="IPR002589">
    <property type="entry name" value="Macro_dom"/>
</dbReference>
<dbReference type="GO" id="GO:0006974">
    <property type="term" value="P:DNA damage response"/>
    <property type="evidence" value="ECO:0000318"/>
    <property type="project" value="GO_Central"/>
</dbReference>
<dbReference type="GO" id="GO:0047407">
    <property type="term" value="F:ADP-ribosyl-[dinitrogen reductase] hydrolase activity"/>
    <property type="evidence" value="ECO:0000318"/>
    <property type="project" value="GO_Central"/>
</dbReference>
<accession>A8BMJ3</accession>
<dbReference type="Pfam" id="PF01661">
    <property type="entry name" value="Macro"/>
    <property type="match status" value="1"/>
</dbReference>
<evidence type="ECO:0000313" key="2">
    <source>
        <dbReference type="Proteomes" id="UP000001548"/>
    </source>
</evidence>
<evidence type="ECO:0000313" key="1">
    <source>
        <dbReference type="EMBL" id="KAE8304015.1"/>
    </source>
</evidence>
<reference evidence="1 2" key="1">
    <citation type="journal article" date="2007" name="Science">
        <title>Genomic minimalism in the early diverging intestinal parasite Giardia lamblia.</title>
        <authorList>
            <person name="Morrison H.G."/>
            <person name="McArthur A.G."/>
            <person name="Gillin F.D."/>
            <person name="Aley S.B."/>
            <person name="Adam R.D."/>
            <person name="Olsen G.J."/>
            <person name="Best A.A."/>
            <person name="Cande W.Z."/>
            <person name="Chen F."/>
            <person name="Cipriano M.J."/>
            <person name="Davids B.J."/>
            <person name="Dawson S.C."/>
            <person name="Elmendorf H.G."/>
            <person name="Hehl A.B."/>
            <person name="Holder M.E."/>
            <person name="Huse S.M."/>
            <person name="Kim U.U."/>
            <person name="Lasek-Nesselquist E."/>
            <person name="Manning G."/>
            <person name="Nigam A."/>
            <person name="Nixon J.E."/>
            <person name="Palm D."/>
            <person name="Passamaneck N.E."/>
            <person name="Prabhu A."/>
            <person name="Reich C.I."/>
            <person name="Reiner D.S."/>
            <person name="Samuelson J."/>
            <person name="Svard S.G."/>
            <person name="Sogin M.L."/>
        </authorList>
    </citation>
    <scope>NUCLEOTIDE SEQUENCE [LARGE SCALE GENOMIC DNA]</scope>
    <source>
        <strain evidence="1 2">WB C6</strain>
    </source>
</reference>
<dbReference type="RefSeq" id="XP_001706109.1">
    <property type="nucleotide sequence ID" value="XM_001706057.1"/>
</dbReference>
<organism evidence="1 2">
    <name type="scientific">Giardia intestinalis (strain ATCC 50803 / WB clone C6)</name>
    <name type="common">Giardia lamblia</name>
    <dbReference type="NCBI Taxonomy" id="184922"/>
    <lineage>
        <taxon>Eukaryota</taxon>
        <taxon>Metamonada</taxon>
        <taxon>Diplomonadida</taxon>
        <taxon>Hexamitidae</taxon>
        <taxon>Giardiinae</taxon>
        <taxon>Giardia</taxon>
    </lineage>
</organism>
<name>A8BMJ3_GIAIC</name>
<dbReference type="SMART" id="SM00506">
    <property type="entry name" value="A1pp"/>
    <property type="match status" value="1"/>
</dbReference>
<dbReference type="GO" id="GO:0042278">
    <property type="term" value="P:purine nucleoside metabolic process"/>
    <property type="evidence" value="ECO:0000318"/>
    <property type="project" value="GO_Central"/>
</dbReference>